<proteinExistence type="predicted"/>
<evidence type="ECO:0000313" key="1">
    <source>
        <dbReference type="EMBL" id="MYL63243.1"/>
    </source>
</evidence>
<dbReference type="GO" id="GO:0016773">
    <property type="term" value="F:phosphotransferase activity, alcohol group as acceptor"/>
    <property type="evidence" value="ECO:0007669"/>
    <property type="project" value="InterPro"/>
</dbReference>
<gene>
    <name evidence="1" type="ORF">GLW07_07725</name>
</gene>
<organism evidence="1 2">
    <name type="scientific">Guptibacillus hwajinpoensis</name>
    <dbReference type="NCBI Taxonomy" id="208199"/>
    <lineage>
        <taxon>Bacteria</taxon>
        <taxon>Bacillati</taxon>
        <taxon>Bacillota</taxon>
        <taxon>Bacilli</taxon>
        <taxon>Bacillales</taxon>
        <taxon>Guptibacillaceae</taxon>
        <taxon>Guptibacillus</taxon>
    </lineage>
</organism>
<dbReference type="EMBL" id="WMEY01000002">
    <property type="protein sequence ID" value="MYL63243.1"/>
    <property type="molecule type" value="Genomic_DNA"/>
</dbReference>
<dbReference type="Gene3D" id="1.10.510.10">
    <property type="entry name" value="Transferase(Phosphotransferase) domain 1"/>
    <property type="match status" value="1"/>
</dbReference>
<protein>
    <submittedName>
        <fullName evidence="1">Hydrogenase expression protein HypB</fullName>
    </submittedName>
</protein>
<reference evidence="1 2" key="1">
    <citation type="submission" date="2019-11" db="EMBL/GenBank/DDBJ databases">
        <title>Genome sequences of 17 halophilic strains isolated from different environments.</title>
        <authorList>
            <person name="Furrow R.E."/>
        </authorList>
    </citation>
    <scope>NUCLEOTIDE SEQUENCE [LARGE SCALE GENOMIC DNA]</scope>
    <source>
        <strain evidence="1 2">22506_14_FS</strain>
    </source>
</reference>
<dbReference type="AlphaFoldDB" id="A0A845EXK4"/>
<dbReference type="Pfam" id="PF04655">
    <property type="entry name" value="APH_6_hur"/>
    <property type="match status" value="1"/>
</dbReference>
<dbReference type="Proteomes" id="UP000447833">
    <property type="component" value="Unassembled WGS sequence"/>
</dbReference>
<name>A0A845EXK4_9BACL</name>
<dbReference type="SUPFAM" id="SSF56112">
    <property type="entry name" value="Protein kinase-like (PK-like)"/>
    <property type="match status" value="1"/>
</dbReference>
<sequence>MKFQEQFVQSVCFYFKEEGKVWLQKLPQIIRYCEQKWSLKMEDPYHLSINYVAPAKLESGKEVVVKLSIPGADFLDELESLRLFNHQGMVKVNAFDKEKGIIILEKLSPGHTLATVENDELACHEAGLVMKKLSISAPSHTRLQTTAVREKLLRDTVMQNVDGYGPLSSHVLRTSLSLITKLNQSIAQYKLLHGDFHHYNVLASEDTDWVAIDPKGLLGETEYDLIQFLLNKLPEKDVYEVTQKRVDIFTKDLNLDKERLLLWGYCHTVLATSWTVEGDNYDKRFYQMIEIFEKLYLKTYGREIGQYAR</sequence>
<dbReference type="RefSeq" id="WP_160918893.1">
    <property type="nucleotide sequence ID" value="NZ_WMEY01000002.1"/>
</dbReference>
<accession>A0A845EXK4</accession>
<evidence type="ECO:0000313" key="2">
    <source>
        <dbReference type="Proteomes" id="UP000447833"/>
    </source>
</evidence>
<comment type="caution">
    <text evidence="1">The sequence shown here is derived from an EMBL/GenBank/DDBJ whole genome shotgun (WGS) entry which is preliminary data.</text>
</comment>
<dbReference type="InterPro" id="IPR006748">
    <property type="entry name" value="NH2Glyco/OHUrea_AB-resist_kin"/>
</dbReference>
<dbReference type="GO" id="GO:0019748">
    <property type="term" value="P:secondary metabolic process"/>
    <property type="evidence" value="ECO:0007669"/>
    <property type="project" value="InterPro"/>
</dbReference>
<dbReference type="InterPro" id="IPR011009">
    <property type="entry name" value="Kinase-like_dom_sf"/>
</dbReference>